<dbReference type="EMBL" id="MRCB01000013">
    <property type="protein sequence ID" value="OKH22609.1"/>
    <property type="molecule type" value="Genomic_DNA"/>
</dbReference>
<comment type="caution">
    <text evidence="2">The sequence shown here is derived from an EMBL/GenBank/DDBJ whole genome shotgun (WGS) entry which is preliminary data.</text>
</comment>
<sequence length="67" mass="7332">MSIPVLTIAALLDKMSQPDRFALIYSDSLFPSVFASAIAFLVPFAWLCVMAAIANPFIHKKTARSSE</sequence>
<keyword evidence="1" id="KW-0812">Transmembrane</keyword>
<protein>
    <submittedName>
        <fullName evidence="2">Uncharacterized protein</fullName>
    </submittedName>
</protein>
<keyword evidence="3" id="KW-1185">Reference proteome</keyword>
<reference evidence="2 3" key="1">
    <citation type="submission" date="2016-11" db="EMBL/GenBank/DDBJ databases">
        <title>Draft Genome Sequences of Nine Cyanobacterial Strains from Diverse Habitats.</title>
        <authorList>
            <person name="Zhu T."/>
            <person name="Hou S."/>
            <person name="Lu X."/>
            <person name="Hess W.R."/>
        </authorList>
    </citation>
    <scope>NUCLEOTIDE SEQUENCE [LARGE SCALE GENOMIC DNA]</scope>
    <source>
        <strain evidence="2 3">NIES-593</strain>
    </source>
</reference>
<organism evidence="2 3">
    <name type="scientific">Hydrococcus rivularis NIES-593</name>
    <dbReference type="NCBI Taxonomy" id="1921803"/>
    <lineage>
        <taxon>Bacteria</taxon>
        <taxon>Bacillati</taxon>
        <taxon>Cyanobacteriota</taxon>
        <taxon>Cyanophyceae</taxon>
        <taxon>Pleurocapsales</taxon>
        <taxon>Hydrococcaceae</taxon>
        <taxon>Hydrococcus</taxon>
    </lineage>
</organism>
<dbReference type="Proteomes" id="UP000186868">
    <property type="component" value="Unassembled WGS sequence"/>
</dbReference>
<feature type="transmembrane region" description="Helical" evidence="1">
    <location>
        <begin position="34"/>
        <end position="58"/>
    </location>
</feature>
<evidence type="ECO:0000256" key="1">
    <source>
        <dbReference type="SAM" id="Phobius"/>
    </source>
</evidence>
<dbReference type="RefSeq" id="WP_073599902.1">
    <property type="nucleotide sequence ID" value="NZ_MRCB01000013.1"/>
</dbReference>
<keyword evidence="1" id="KW-0472">Membrane</keyword>
<accession>A0A1U7HGB4</accession>
<evidence type="ECO:0000313" key="3">
    <source>
        <dbReference type="Proteomes" id="UP000186868"/>
    </source>
</evidence>
<keyword evidence="1" id="KW-1133">Transmembrane helix</keyword>
<dbReference type="AlphaFoldDB" id="A0A1U7HGB4"/>
<name>A0A1U7HGB4_9CYAN</name>
<gene>
    <name evidence="2" type="ORF">NIES593_12515</name>
</gene>
<proteinExistence type="predicted"/>
<evidence type="ECO:0000313" key="2">
    <source>
        <dbReference type="EMBL" id="OKH22609.1"/>
    </source>
</evidence>